<dbReference type="GeneID" id="68115581"/>
<gene>
    <name evidence="2" type="ORF">FDP41_008363</name>
</gene>
<feature type="compositionally biased region" description="Low complexity" evidence="1">
    <location>
        <begin position="139"/>
        <end position="149"/>
    </location>
</feature>
<dbReference type="VEuPathDB" id="AmoebaDB:NF0034030"/>
<dbReference type="VEuPathDB" id="AmoebaDB:FDP41_008363"/>
<dbReference type="AlphaFoldDB" id="A0A6A5BEX8"/>
<organism evidence="2 3">
    <name type="scientific">Naegleria fowleri</name>
    <name type="common">Brain eating amoeba</name>
    <dbReference type="NCBI Taxonomy" id="5763"/>
    <lineage>
        <taxon>Eukaryota</taxon>
        <taxon>Discoba</taxon>
        <taxon>Heterolobosea</taxon>
        <taxon>Tetramitia</taxon>
        <taxon>Eutetramitia</taxon>
        <taxon>Vahlkampfiidae</taxon>
        <taxon>Naegleria</taxon>
    </lineage>
</organism>
<feature type="compositionally biased region" description="Basic residues" evidence="1">
    <location>
        <begin position="121"/>
        <end position="133"/>
    </location>
</feature>
<dbReference type="EMBL" id="VFQX01000061">
    <property type="protein sequence ID" value="KAF0973156.1"/>
    <property type="molecule type" value="Genomic_DNA"/>
</dbReference>
<dbReference type="VEuPathDB" id="AmoebaDB:NfTy_093870"/>
<reference evidence="2 3" key="1">
    <citation type="journal article" date="2019" name="Sci. Rep.">
        <title>Nanopore sequencing improves the draft genome of the human pathogenic amoeba Naegleria fowleri.</title>
        <authorList>
            <person name="Liechti N."/>
            <person name="Schurch N."/>
            <person name="Bruggmann R."/>
            <person name="Wittwer M."/>
        </authorList>
    </citation>
    <scope>NUCLEOTIDE SEQUENCE [LARGE SCALE GENOMIC DNA]</scope>
    <source>
        <strain evidence="2 3">ATCC 30894</strain>
    </source>
</reference>
<accession>A0A6A5BEX8</accession>
<proteinExistence type="predicted"/>
<sequence>MSTTTLSPAFQQLVCEMIAACAKNDPNAFLSSYQTLRQQLQSTVCEQPSSEISENPSNLSESKIVQDSTFDHNHVVDEEQLTNSKTKVSKRYTKLRKQLKACENFKDNYFVFSTTTTKDSHGKKKRNATKKRSKEGEESSSSGSEQESSPNLTTDSKKRKVTEIPTDQSSSLETTSSLTMDSSFDQQYQQLMNTWVAQQCMNSSVTATQESAVTHPQNFEILEEQAVPDFFSNTLELDSLFNNPTTDLDLSNNFTSSSLINLPETSFEFDLFSELL</sequence>
<protein>
    <submittedName>
        <fullName evidence="2">Uncharacterized protein</fullName>
    </submittedName>
</protein>
<evidence type="ECO:0000313" key="2">
    <source>
        <dbReference type="EMBL" id="KAF0973156.1"/>
    </source>
</evidence>
<name>A0A6A5BEX8_NAEFO</name>
<feature type="compositionally biased region" description="Low complexity" evidence="1">
    <location>
        <begin position="166"/>
        <end position="178"/>
    </location>
</feature>
<dbReference type="Proteomes" id="UP000444721">
    <property type="component" value="Unassembled WGS sequence"/>
</dbReference>
<dbReference type="OrthoDB" id="10499173at2759"/>
<comment type="caution">
    <text evidence="2">The sequence shown here is derived from an EMBL/GenBank/DDBJ whole genome shotgun (WGS) entry which is preliminary data.</text>
</comment>
<evidence type="ECO:0000313" key="3">
    <source>
        <dbReference type="Proteomes" id="UP000444721"/>
    </source>
</evidence>
<dbReference type="RefSeq" id="XP_044557869.1">
    <property type="nucleotide sequence ID" value="XM_044712208.1"/>
</dbReference>
<keyword evidence="3" id="KW-1185">Reference proteome</keyword>
<evidence type="ECO:0000256" key="1">
    <source>
        <dbReference type="SAM" id="MobiDB-lite"/>
    </source>
</evidence>
<feature type="region of interest" description="Disordered" evidence="1">
    <location>
        <begin position="116"/>
        <end position="178"/>
    </location>
</feature>